<accession>A0A940MQX0</accession>
<organism evidence="1 2">
    <name type="scientific">Sagittula salina</name>
    <dbReference type="NCBI Taxonomy" id="2820268"/>
    <lineage>
        <taxon>Bacteria</taxon>
        <taxon>Pseudomonadati</taxon>
        <taxon>Pseudomonadota</taxon>
        <taxon>Alphaproteobacteria</taxon>
        <taxon>Rhodobacterales</taxon>
        <taxon>Roseobacteraceae</taxon>
        <taxon>Sagittula</taxon>
    </lineage>
</organism>
<sequence>MTRDNVQLCFGQAALSSRIDRFLVERGLGFNPYALRRARLRDIIVLESQNDRELAAIGLSRDQILPYVFRDLLSD</sequence>
<dbReference type="Proteomes" id="UP000675940">
    <property type="component" value="Unassembled WGS sequence"/>
</dbReference>
<protein>
    <recommendedName>
        <fullName evidence="3">DUF1127 domain-containing protein</fullName>
    </recommendedName>
</protein>
<evidence type="ECO:0008006" key="3">
    <source>
        <dbReference type="Google" id="ProtNLM"/>
    </source>
</evidence>
<evidence type="ECO:0000313" key="2">
    <source>
        <dbReference type="Proteomes" id="UP000675940"/>
    </source>
</evidence>
<evidence type="ECO:0000313" key="1">
    <source>
        <dbReference type="EMBL" id="MBP0484185.1"/>
    </source>
</evidence>
<gene>
    <name evidence="1" type="ORF">J5474_17040</name>
</gene>
<reference evidence="1" key="1">
    <citation type="submission" date="2021-03" db="EMBL/GenBank/DDBJ databases">
        <title>Sagittula salina sp. nov. strain M10.9X isolated from the marine waste.</title>
        <authorList>
            <person name="Satari L."/>
            <person name="Molina-Menor E."/>
            <person name="Vidal-Verdu A."/>
            <person name="Pascual J."/>
            <person name="Pereto J."/>
            <person name="Porcar M."/>
        </authorList>
    </citation>
    <scope>NUCLEOTIDE SEQUENCE</scope>
    <source>
        <strain evidence="1">M10.9X</strain>
    </source>
</reference>
<proteinExistence type="predicted"/>
<comment type="caution">
    <text evidence="1">The sequence shown here is derived from an EMBL/GenBank/DDBJ whole genome shotgun (WGS) entry which is preliminary data.</text>
</comment>
<keyword evidence="2" id="KW-1185">Reference proteome</keyword>
<dbReference type="RefSeq" id="WP_209362296.1">
    <property type="nucleotide sequence ID" value="NZ_JAGISH010000010.1"/>
</dbReference>
<name>A0A940MQX0_9RHOB</name>
<dbReference type="AlphaFoldDB" id="A0A940MQX0"/>
<dbReference type="EMBL" id="JAGISH010000010">
    <property type="protein sequence ID" value="MBP0484185.1"/>
    <property type="molecule type" value="Genomic_DNA"/>
</dbReference>